<evidence type="ECO:0000259" key="16">
    <source>
        <dbReference type="PROSITE" id="PS50873"/>
    </source>
</evidence>
<reference evidence="17" key="1">
    <citation type="submission" date="2020-06" db="EMBL/GenBank/DDBJ databases">
        <authorList>
            <person name="Li T."/>
            <person name="Hu X."/>
            <person name="Zhang T."/>
            <person name="Song X."/>
            <person name="Zhang H."/>
            <person name="Dai N."/>
            <person name="Sheng W."/>
            <person name="Hou X."/>
            <person name="Wei L."/>
        </authorList>
    </citation>
    <scope>NUCLEOTIDE SEQUENCE</scope>
    <source>
        <strain evidence="17">G01</strain>
        <tissue evidence="17">Leaf</tissue>
    </source>
</reference>
<keyword evidence="12" id="KW-0376">Hydrogen peroxide</keyword>
<keyword evidence="8 13" id="KW-0106">Calcium</keyword>
<reference evidence="17" key="2">
    <citation type="journal article" date="2024" name="Plant">
        <title>Genomic evolution and insights into agronomic trait innovations of Sesamum species.</title>
        <authorList>
            <person name="Miao H."/>
            <person name="Wang L."/>
            <person name="Qu L."/>
            <person name="Liu H."/>
            <person name="Sun Y."/>
            <person name="Le M."/>
            <person name="Wang Q."/>
            <person name="Wei S."/>
            <person name="Zheng Y."/>
            <person name="Lin W."/>
            <person name="Duan Y."/>
            <person name="Cao H."/>
            <person name="Xiong S."/>
            <person name="Wang X."/>
            <person name="Wei L."/>
            <person name="Li C."/>
            <person name="Ma Q."/>
            <person name="Ju M."/>
            <person name="Zhao R."/>
            <person name="Li G."/>
            <person name="Mu C."/>
            <person name="Tian Q."/>
            <person name="Mei H."/>
            <person name="Zhang T."/>
            <person name="Gao T."/>
            <person name="Zhang H."/>
        </authorList>
    </citation>
    <scope>NUCLEOTIDE SEQUENCE</scope>
    <source>
        <strain evidence="17">G01</strain>
    </source>
</reference>
<evidence type="ECO:0000256" key="15">
    <source>
        <dbReference type="RuleBase" id="RU004241"/>
    </source>
</evidence>
<dbReference type="EC" id="1.11.1.7" evidence="2"/>
<feature type="disulfide bond" evidence="14">
    <location>
        <begin position="22"/>
        <end position="54"/>
    </location>
</feature>
<dbReference type="GO" id="GO:0042744">
    <property type="term" value="P:hydrogen peroxide catabolic process"/>
    <property type="evidence" value="ECO:0007669"/>
    <property type="project" value="UniProtKB-KW"/>
</dbReference>
<dbReference type="SUPFAM" id="SSF48113">
    <property type="entry name" value="Heme-dependent peroxidases"/>
    <property type="match status" value="1"/>
</dbReference>
<comment type="cofactor">
    <cofactor evidence="13">
        <name>heme b</name>
        <dbReference type="ChEBI" id="CHEBI:60344"/>
    </cofactor>
    <text evidence="13">Binds 1 heme b (iron(II)-protoporphyrin IX) group per subunit.</text>
</comment>
<dbReference type="InterPro" id="IPR002016">
    <property type="entry name" value="Haem_peroxidase"/>
</dbReference>
<evidence type="ECO:0000256" key="3">
    <source>
        <dbReference type="ARBA" id="ARBA00022525"/>
    </source>
</evidence>
<keyword evidence="3" id="KW-0964">Secreted</keyword>
<gene>
    <name evidence="17" type="ORF">Sangu_0610700</name>
</gene>
<keyword evidence="4 17" id="KW-0575">Peroxidase</keyword>
<keyword evidence="9" id="KW-0560">Oxidoreductase</keyword>
<dbReference type="GO" id="GO:0006979">
    <property type="term" value="P:response to oxidative stress"/>
    <property type="evidence" value="ECO:0007669"/>
    <property type="project" value="InterPro"/>
</dbReference>
<feature type="binding site" evidence="13">
    <location>
        <position position="75"/>
    </location>
    <ligand>
        <name>Ca(2+)</name>
        <dbReference type="ChEBI" id="CHEBI:29108"/>
        <label>2</label>
    </ligand>
</feature>
<feature type="binding site" evidence="13">
    <location>
        <position position="16"/>
    </location>
    <ligand>
        <name>Ca(2+)</name>
        <dbReference type="ChEBI" id="CHEBI:29108"/>
        <label>2</label>
    </ligand>
</feature>
<evidence type="ECO:0000256" key="7">
    <source>
        <dbReference type="ARBA" id="ARBA00022729"/>
    </source>
</evidence>
<evidence type="ECO:0000256" key="13">
    <source>
        <dbReference type="PIRSR" id="PIRSR600823-3"/>
    </source>
</evidence>
<keyword evidence="11 14" id="KW-1015">Disulfide bond</keyword>
<dbReference type="GO" id="GO:0140825">
    <property type="term" value="F:lactoperoxidase activity"/>
    <property type="evidence" value="ECO:0007669"/>
    <property type="project" value="UniProtKB-EC"/>
</dbReference>
<feature type="binding site" evidence="13">
    <location>
        <position position="67"/>
    </location>
    <ligand>
        <name>Ca(2+)</name>
        <dbReference type="ChEBI" id="CHEBI:29108"/>
        <label>2</label>
    </ligand>
</feature>
<keyword evidence="7" id="KW-0732">Signal</keyword>
<comment type="similarity">
    <text evidence="15">Belongs to the peroxidase family.</text>
</comment>
<comment type="cofactor">
    <cofactor evidence="13">
        <name>Ca(2+)</name>
        <dbReference type="ChEBI" id="CHEBI:29108"/>
    </cofactor>
    <text evidence="13">Binds 2 calcium ions per subunit.</text>
</comment>
<dbReference type="GO" id="GO:0020037">
    <property type="term" value="F:heme binding"/>
    <property type="evidence" value="ECO:0007669"/>
    <property type="project" value="InterPro"/>
</dbReference>
<dbReference type="AlphaFoldDB" id="A0AAW2QC11"/>
<protein>
    <recommendedName>
        <fullName evidence="2">peroxidase</fullName>
        <ecNumber evidence="2">1.11.1.7</ecNumber>
    </recommendedName>
</protein>
<proteinExistence type="inferred from homology"/>
<dbReference type="InterPro" id="IPR010255">
    <property type="entry name" value="Haem_peroxidase_sf"/>
</dbReference>
<evidence type="ECO:0000256" key="8">
    <source>
        <dbReference type="ARBA" id="ARBA00022837"/>
    </source>
</evidence>
<keyword evidence="10 13" id="KW-0408">Iron</keyword>
<evidence type="ECO:0000256" key="5">
    <source>
        <dbReference type="ARBA" id="ARBA00022617"/>
    </source>
</evidence>
<evidence type="ECO:0000256" key="4">
    <source>
        <dbReference type="ARBA" id="ARBA00022559"/>
    </source>
</evidence>
<comment type="caution">
    <text evidence="17">The sequence shown here is derived from an EMBL/GenBank/DDBJ whole genome shotgun (WGS) entry which is preliminary data.</text>
</comment>
<evidence type="ECO:0000256" key="12">
    <source>
        <dbReference type="ARBA" id="ARBA00023324"/>
    </source>
</evidence>
<dbReference type="Gene3D" id="1.10.420.10">
    <property type="entry name" value="Peroxidase, domain 2"/>
    <property type="match status" value="1"/>
</dbReference>
<dbReference type="FunFam" id="1.10.420.10:FF:000010">
    <property type="entry name" value="Peroxidase"/>
    <property type="match status" value="1"/>
</dbReference>
<dbReference type="EMBL" id="JACGWK010000003">
    <property type="protein sequence ID" value="KAL0365131.1"/>
    <property type="molecule type" value="Genomic_DNA"/>
</dbReference>
<evidence type="ECO:0000256" key="9">
    <source>
        <dbReference type="ARBA" id="ARBA00023002"/>
    </source>
</evidence>
<comment type="catalytic activity">
    <reaction evidence="1">
        <text>2 a phenolic donor + H2O2 = 2 a phenolic radical donor + 2 H2O</text>
        <dbReference type="Rhea" id="RHEA:56136"/>
        <dbReference type="ChEBI" id="CHEBI:15377"/>
        <dbReference type="ChEBI" id="CHEBI:16240"/>
        <dbReference type="ChEBI" id="CHEBI:139520"/>
        <dbReference type="ChEBI" id="CHEBI:139521"/>
        <dbReference type="EC" id="1.11.1.7"/>
    </reaction>
</comment>
<evidence type="ECO:0000256" key="1">
    <source>
        <dbReference type="ARBA" id="ARBA00000189"/>
    </source>
</evidence>
<evidence type="ECO:0000256" key="2">
    <source>
        <dbReference type="ARBA" id="ARBA00012313"/>
    </source>
</evidence>
<name>A0AAW2QC11_9LAMI</name>
<evidence type="ECO:0000256" key="10">
    <source>
        <dbReference type="ARBA" id="ARBA00023004"/>
    </source>
</evidence>
<evidence type="ECO:0000313" key="17">
    <source>
        <dbReference type="EMBL" id="KAL0365131.1"/>
    </source>
</evidence>
<dbReference type="PRINTS" id="PR00461">
    <property type="entry name" value="PLPEROXIDASE"/>
</dbReference>
<feature type="binding site" description="axial binding residue" evidence="13">
    <location>
        <position position="15"/>
    </location>
    <ligand>
        <name>heme b</name>
        <dbReference type="ChEBI" id="CHEBI:60344"/>
    </ligand>
    <ligandPart>
        <name>Fe</name>
        <dbReference type="ChEBI" id="CHEBI:18248"/>
    </ligandPart>
</feature>
<dbReference type="PANTHER" id="PTHR31517:SF50">
    <property type="entry name" value="PEROXIDASE"/>
    <property type="match status" value="1"/>
</dbReference>
<evidence type="ECO:0000256" key="11">
    <source>
        <dbReference type="ARBA" id="ARBA00023157"/>
    </source>
</evidence>
<keyword evidence="6 13" id="KW-0479">Metal-binding</keyword>
<accession>A0AAW2QC11</accession>
<feature type="domain" description="Plant heme peroxidase family profile" evidence="16">
    <location>
        <begin position="1"/>
        <end position="108"/>
    </location>
</feature>
<dbReference type="InterPro" id="IPR000823">
    <property type="entry name" value="Peroxidase_pln"/>
</dbReference>
<sequence length="116" mass="12894">MLIYVHPFQNPAGGHTIGTTACQFFRYRLYNFTSTGGADPSINAAFLPTLQSLCPADGDGSRRVGLDNGSENRFDSTFFSNLRDGRGILESDQKLWTDDSTKSFVQRYLGVRDCWG</sequence>
<keyword evidence="5" id="KW-0349">Heme</keyword>
<organism evidence="17">
    <name type="scientific">Sesamum angustifolium</name>
    <dbReference type="NCBI Taxonomy" id="2727405"/>
    <lineage>
        <taxon>Eukaryota</taxon>
        <taxon>Viridiplantae</taxon>
        <taxon>Streptophyta</taxon>
        <taxon>Embryophyta</taxon>
        <taxon>Tracheophyta</taxon>
        <taxon>Spermatophyta</taxon>
        <taxon>Magnoliopsida</taxon>
        <taxon>eudicotyledons</taxon>
        <taxon>Gunneridae</taxon>
        <taxon>Pentapetalae</taxon>
        <taxon>asterids</taxon>
        <taxon>lamiids</taxon>
        <taxon>Lamiales</taxon>
        <taxon>Pedaliaceae</taxon>
        <taxon>Sesamum</taxon>
    </lineage>
</organism>
<evidence type="ECO:0000256" key="14">
    <source>
        <dbReference type="PIRSR" id="PIRSR600823-5"/>
    </source>
</evidence>
<dbReference type="PROSITE" id="PS50873">
    <property type="entry name" value="PEROXIDASE_4"/>
    <property type="match status" value="1"/>
</dbReference>
<dbReference type="PANTHER" id="PTHR31517">
    <property type="match status" value="1"/>
</dbReference>
<evidence type="ECO:0000256" key="6">
    <source>
        <dbReference type="ARBA" id="ARBA00022723"/>
    </source>
</evidence>
<dbReference type="GO" id="GO:0046872">
    <property type="term" value="F:metal ion binding"/>
    <property type="evidence" value="ECO:0007669"/>
    <property type="project" value="UniProtKB-KW"/>
</dbReference>
<dbReference type="Pfam" id="PF00141">
    <property type="entry name" value="peroxidase"/>
    <property type="match status" value="1"/>
</dbReference>